<gene>
    <name evidence="2" type="ORF">CPSG_03966</name>
</gene>
<dbReference type="EMBL" id="GL636490">
    <property type="protein sequence ID" value="EFW19582.1"/>
    <property type="molecule type" value="Genomic_DNA"/>
</dbReference>
<feature type="region of interest" description="Disordered" evidence="1">
    <location>
        <begin position="283"/>
        <end position="329"/>
    </location>
</feature>
<dbReference type="Proteomes" id="UP000002497">
    <property type="component" value="Unassembled WGS sequence"/>
</dbReference>
<sequence>MPSTDSKPINSNPATKLDEIYRVKTLSDASSETAEHPLSDLTSSTDLALAYLCTTTKLEELHTSLLHSLSAAVWTERVRSLAFELLRSGRCTRFDELLDKVVHLATSPKPTTGYSPSPSPASPSSSSPTTSSSSSSSILGKRKRDKGPNGTTSATNGIPPLKKENTSDAEGSKGEEDHPDETEDSHEQTANGTTTTAETADPNGKHKSPSDDDDHDDDNSNSKNASKEEKKKKAKKKKKKEKKNDDDDDEELYLLAEFDVRIPSHIVGRGVKFLHEAIDEIFTKAPKGQDEDGGAEPAPRAAAETHHDDDDDDDDEEMANPKVKIAKKR</sequence>
<keyword evidence="3" id="KW-1185">Reference proteome</keyword>
<feature type="region of interest" description="Disordered" evidence="1">
    <location>
        <begin position="106"/>
        <end position="250"/>
    </location>
</feature>
<dbReference type="eggNOG" id="ENOG502RNNJ">
    <property type="taxonomic scope" value="Eukaryota"/>
</dbReference>
<accession>E9D1A8</accession>
<feature type="compositionally biased region" description="Basic and acidic residues" evidence="1">
    <location>
        <begin position="161"/>
        <end position="176"/>
    </location>
</feature>
<dbReference type="AlphaFoldDB" id="E9D1A8"/>
<feature type="compositionally biased region" description="Acidic residues" evidence="1">
    <location>
        <begin position="309"/>
        <end position="318"/>
    </location>
</feature>
<feature type="compositionally biased region" description="Low complexity" evidence="1">
    <location>
        <begin position="189"/>
        <end position="200"/>
    </location>
</feature>
<feature type="compositionally biased region" description="Low complexity" evidence="1">
    <location>
        <begin position="106"/>
        <end position="137"/>
    </location>
</feature>
<evidence type="ECO:0000256" key="1">
    <source>
        <dbReference type="SAM" id="MobiDB-lite"/>
    </source>
</evidence>
<dbReference type="HOGENOM" id="CLU_074379_0_0_1"/>
<organism evidence="3">
    <name type="scientific">Coccidioides posadasii (strain RMSCC 757 / Silveira)</name>
    <name type="common">Valley fever fungus</name>
    <dbReference type="NCBI Taxonomy" id="443226"/>
    <lineage>
        <taxon>Eukaryota</taxon>
        <taxon>Fungi</taxon>
        <taxon>Dikarya</taxon>
        <taxon>Ascomycota</taxon>
        <taxon>Pezizomycotina</taxon>
        <taxon>Eurotiomycetes</taxon>
        <taxon>Eurotiomycetidae</taxon>
        <taxon>Onygenales</taxon>
        <taxon>Onygenaceae</taxon>
        <taxon>Coccidioides</taxon>
    </lineage>
</organism>
<dbReference type="VEuPathDB" id="FungiDB:CPSG_03966"/>
<dbReference type="OrthoDB" id="5355007at2759"/>
<name>E9D1A8_COCPS</name>
<reference evidence="3" key="1">
    <citation type="journal article" date="2010" name="Genome Res.">
        <title>Population genomic sequencing of Coccidioides fungi reveals recent hybridization and transposon control.</title>
        <authorList>
            <person name="Neafsey D.E."/>
            <person name="Barker B.M."/>
            <person name="Sharpton T.J."/>
            <person name="Stajich J.E."/>
            <person name="Park D.J."/>
            <person name="Whiston E."/>
            <person name="Hung C.-Y."/>
            <person name="McMahan C."/>
            <person name="White J."/>
            <person name="Sykes S."/>
            <person name="Heiman D."/>
            <person name="Young S."/>
            <person name="Zeng Q."/>
            <person name="Abouelleil A."/>
            <person name="Aftuck L."/>
            <person name="Bessette D."/>
            <person name="Brown A."/>
            <person name="FitzGerald M."/>
            <person name="Lui A."/>
            <person name="Macdonald J.P."/>
            <person name="Priest M."/>
            <person name="Orbach M.J."/>
            <person name="Galgiani J.N."/>
            <person name="Kirkland T.N."/>
            <person name="Cole G.T."/>
            <person name="Birren B.W."/>
            <person name="Henn M.R."/>
            <person name="Taylor J.W."/>
            <person name="Rounsley S.D."/>
        </authorList>
    </citation>
    <scope>NUCLEOTIDE SEQUENCE [LARGE SCALE GENOMIC DNA]</scope>
    <source>
        <strain evidence="3">RMSCC 757 / Silveira</strain>
    </source>
</reference>
<evidence type="ECO:0000313" key="3">
    <source>
        <dbReference type="Proteomes" id="UP000002497"/>
    </source>
</evidence>
<dbReference type="STRING" id="443226.E9D1A8"/>
<dbReference type="OMA" id="QPKTNGH"/>
<feature type="compositionally biased region" description="Basic residues" evidence="1">
    <location>
        <begin position="232"/>
        <end position="241"/>
    </location>
</feature>
<reference evidence="3" key="2">
    <citation type="submission" date="2010-03" db="EMBL/GenBank/DDBJ databases">
        <title>The genome sequence of Coccidioides posadasii strain Silveira.</title>
        <authorList>
            <consortium name="The Broad Institute Genome Sequencing Center for Infectious Disease"/>
            <person name="Neafsey D."/>
            <person name="Orbach M."/>
            <person name="Henn M.R."/>
            <person name="Cole G.T."/>
            <person name="Galgiani J."/>
            <person name="Gardner M.J."/>
            <person name="Kirkland T.N."/>
            <person name="Taylor J.W."/>
            <person name="Young S.K."/>
            <person name="Zeng Q."/>
            <person name="Koehrsen M."/>
            <person name="Alvarado L."/>
            <person name="Berlin A."/>
            <person name="Borenstein D."/>
            <person name="Chapman S.B."/>
            <person name="Chen Z."/>
            <person name="Engels R."/>
            <person name="Freedman E."/>
            <person name="Gellesch M."/>
            <person name="Goldberg J."/>
            <person name="Griggs A."/>
            <person name="Gujja S."/>
            <person name="Heilman E."/>
            <person name="Heiman D."/>
            <person name="Howarth C."/>
            <person name="Jen D."/>
            <person name="Larson L."/>
            <person name="Mehta T."/>
            <person name="Neiman D."/>
            <person name="Park D."/>
            <person name="Pearson M."/>
            <person name="Richards J."/>
            <person name="Roberts A."/>
            <person name="Saif S."/>
            <person name="Shea T."/>
            <person name="Shenoy N."/>
            <person name="Sisk P."/>
            <person name="Stolte C."/>
            <person name="Sykes S."/>
            <person name="Walk T."/>
            <person name="White J."/>
            <person name="Yandava C."/>
            <person name="Haas B."/>
            <person name="Nusbaum C."/>
            <person name="Birren B."/>
        </authorList>
    </citation>
    <scope>NUCLEOTIDE SEQUENCE [LARGE SCALE GENOMIC DNA]</scope>
    <source>
        <strain evidence="3">RMSCC 757 / Silveira</strain>
    </source>
</reference>
<proteinExistence type="predicted"/>
<protein>
    <submittedName>
        <fullName evidence="2">Uncharacterized protein</fullName>
    </submittedName>
</protein>
<dbReference type="VEuPathDB" id="FungiDB:D8B26_007791"/>
<evidence type="ECO:0000313" key="2">
    <source>
        <dbReference type="EMBL" id="EFW19582.1"/>
    </source>
</evidence>